<protein>
    <submittedName>
        <fullName evidence="2">Metallo-beta-lactamase superfamily protein</fullName>
    </submittedName>
</protein>
<evidence type="ECO:0000313" key="2">
    <source>
        <dbReference type="EMBL" id="SDB95925.1"/>
    </source>
</evidence>
<dbReference type="RefSeq" id="WP_092127328.1">
    <property type="nucleotide sequence ID" value="NZ_FMYU01000001.1"/>
</dbReference>
<proteinExistence type="predicted"/>
<reference evidence="3" key="1">
    <citation type="submission" date="2016-10" db="EMBL/GenBank/DDBJ databases">
        <authorList>
            <person name="Varghese N."/>
            <person name="Submissions S."/>
        </authorList>
    </citation>
    <scope>NUCLEOTIDE SEQUENCE [LARGE SCALE GENOMIC DNA]</scope>
    <source>
        <strain evidence="3">DSM 8415</strain>
    </source>
</reference>
<accession>A0A1G6HPZ1</accession>
<dbReference type="Pfam" id="PF19583">
    <property type="entry name" value="ODP"/>
    <property type="match status" value="1"/>
</dbReference>
<dbReference type="InterPro" id="IPR036866">
    <property type="entry name" value="RibonucZ/Hydroxyglut_hydro"/>
</dbReference>
<dbReference type="PANTHER" id="PTHR43041:SF1">
    <property type="entry name" value="METALLO-BETA-LACTAMASE DOMAIN-CONTAINING PROTEIN"/>
    <property type="match status" value="1"/>
</dbReference>
<name>A0A1G6HPZ1_9BACT</name>
<evidence type="ECO:0000313" key="3">
    <source>
        <dbReference type="Proteomes" id="UP000199411"/>
    </source>
</evidence>
<dbReference type="InterPro" id="IPR045761">
    <property type="entry name" value="ODP_dom"/>
</dbReference>
<dbReference type="CDD" id="cd07709">
    <property type="entry name" value="flavodiiron_proteins_MBL-fold"/>
    <property type="match status" value="1"/>
</dbReference>
<dbReference type="Gene3D" id="3.60.15.10">
    <property type="entry name" value="Ribonuclease Z/Hydroxyacylglutathione hydrolase-like"/>
    <property type="match status" value="1"/>
</dbReference>
<organism evidence="2 3">
    <name type="scientific">Desulfurella multipotens</name>
    <dbReference type="NCBI Taxonomy" id="79269"/>
    <lineage>
        <taxon>Bacteria</taxon>
        <taxon>Pseudomonadati</taxon>
        <taxon>Campylobacterota</taxon>
        <taxon>Desulfurellia</taxon>
        <taxon>Desulfurellales</taxon>
        <taxon>Desulfurellaceae</taxon>
        <taxon>Desulfurella</taxon>
    </lineage>
</organism>
<dbReference type="InterPro" id="IPR001279">
    <property type="entry name" value="Metallo-B-lactamas"/>
</dbReference>
<sequence>MGNNTLLFSNGIHQNILLEDFGRGQMVQANVHLIVDNKKSIILDPGGHKVFKHVLTEIGAISGIGNIEYIFLSHQDPDILSAINGWLMTLPKTKALISNLWIRFLPHIGVDSLFVNKLIGIDDKGAKIKLAENCELYILPAHFLHSPGNFQIYDPISKILYSGDLGASFGQDYIYVDNFENHTQYMIGFHKRYMSSKIAIQKWINMAKQLDIDLIAPQHGAFIKGKENIEKFYAWLENLELDIDNMHYEIPQDFLNV</sequence>
<dbReference type="OrthoDB" id="9768433at2"/>
<evidence type="ECO:0000259" key="1">
    <source>
        <dbReference type="SMART" id="SM00849"/>
    </source>
</evidence>
<dbReference type="SMART" id="SM00849">
    <property type="entry name" value="Lactamase_B"/>
    <property type="match status" value="1"/>
</dbReference>
<dbReference type="PANTHER" id="PTHR43041">
    <property type="entry name" value="HYDROLASE, METALLO-BETA-LACTAMASE SUPERFAMILY"/>
    <property type="match status" value="1"/>
</dbReference>
<dbReference type="Proteomes" id="UP000199411">
    <property type="component" value="Unassembled WGS sequence"/>
</dbReference>
<feature type="domain" description="Metallo-beta-lactamase" evidence="1">
    <location>
        <begin position="28"/>
        <end position="219"/>
    </location>
</feature>
<dbReference type="EMBL" id="FMYU01000001">
    <property type="protein sequence ID" value="SDB95925.1"/>
    <property type="molecule type" value="Genomic_DNA"/>
</dbReference>
<dbReference type="AlphaFoldDB" id="A0A1G6HPZ1"/>
<dbReference type="SUPFAM" id="SSF56281">
    <property type="entry name" value="Metallo-hydrolase/oxidoreductase"/>
    <property type="match status" value="1"/>
</dbReference>
<keyword evidence="3" id="KW-1185">Reference proteome</keyword>
<gene>
    <name evidence="2" type="ORF">SAMN05660835_00053</name>
</gene>